<feature type="compositionally biased region" description="Polar residues" evidence="3">
    <location>
        <begin position="230"/>
        <end position="242"/>
    </location>
</feature>
<gene>
    <name evidence="4" type="ORF">Bathy05g01480</name>
</gene>
<dbReference type="AlphaFoldDB" id="K8EFP5"/>
<dbReference type="STRING" id="41875.K8EFP5"/>
<comment type="similarity">
    <text evidence="1">Belongs to the TCP10 family.</text>
</comment>
<dbReference type="PANTHER" id="PTHR10331:SF6">
    <property type="entry name" value="SPINDLE ASSEMBLY ABNORMAL 4"/>
    <property type="match status" value="1"/>
</dbReference>
<reference evidence="4 5" key="1">
    <citation type="submission" date="2011-10" db="EMBL/GenBank/DDBJ databases">
        <authorList>
            <person name="Genoscope - CEA"/>
        </authorList>
    </citation>
    <scope>NUCLEOTIDE SEQUENCE [LARGE SCALE GENOMIC DNA]</scope>
    <source>
        <strain evidence="4 5">RCC 1105</strain>
    </source>
</reference>
<evidence type="ECO:0000256" key="3">
    <source>
        <dbReference type="SAM" id="MobiDB-lite"/>
    </source>
</evidence>
<evidence type="ECO:0000313" key="4">
    <source>
        <dbReference type="EMBL" id="CCO16932.1"/>
    </source>
</evidence>
<evidence type="ECO:0000256" key="2">
    <source>
        <dbReference type="SAM" id="Coils"/>
    </source>
</evidence>
<evidence type="ECO:0000256" key="1">
    <source>
        <dbReference type="ARBA" id="ARBA00005627"/>
    </source>
</evidence>
<feature type="coiled-coil region" evidence="2">
    <location>
        <begin position="365"/>
        <end position="431"/>
    </location>
</feature>
<organism evidence="4 5">
    <name type="scientific">Bathycoccus prasinos</name>
    <dbReference type="NCBI Taxonomy" id="41875"/>
    <lineage>
        <taxon>Eukaryota</taxon>
        <taxon>Viridiplantae</taxon>
        <taxon>Chlorophyta</taxon>
        <taxon>Mamiellophyceae</taxon>
        <taxon>Mamiellales</taxon>
        <taxon>Bathycoccaceae</taxon>
        <taxon>Bathycoccus</taxon>
    </lineage>
</organism>
<dbReference type="OrthoDB" id="10252174at2759"/>
<dbReference type="EMBL" id="FO082274">
    <property type="protein sequence ID" value="CCO16932.1"/>
    <property type="molecule type" value="Genomic_DNA"/>
</dbReference>
<dbReference type="KEGG" id="bpg:Bathy05g01480"/>
<dbReference type="Gene3D" id="2.60.450.20">
    <property type="match status" value="1"/>
</dbReference>
<feature type="compositionally biased region" description="Basic and acidic residues" evidence="3">
    <location>
        <begin position="127"/>
        <end position="136"/>
    </location>
</feature>
<dbReference type="RefSeq" id="XP_007513374.1">
    <property type="nucleotide sequence ID" value="XM_007513312.1"/>
</dbReference>
<feature type="compositionally biased region" description="Polar residues" evidence="3">
    <location>
        <begin position="282"/>
        <end position="296"/>
    </location>
</feature>
<feature type="compositionally biased region" description="Polar residues" evidence="3">
    <location>
        <begin position="83"/>
        <end position="93"/>
    </location>
</feature>
<keyword evidence="5" id="KW-1185">Reference proteome</keyword>
<feature type="compositionally biased region" description="Basic and acidic residues" evidence="3">
    <location>
        <begin position="306"/>
        <end position="317"/>
    </location>
</feature>
<dbReference type="InterPro" id="IPR026581">
    <property type="entry name" value="TCP10L/CENPJ"/>
</dbReference>
<name>K8EFP5_9CHLO</name>
<feature type="region of interest" description="Disordered" evidence="3">
    <location>
        <begin position="83"/>
        <end position="136"/>
    </location>
</feature>
<dbReference type="GeneID" id="19015651"/>
<keyword evidence="2" id="KW-0175">Coiled coil</keyword>
<dbReference type="Proteomes" id="UP000198341">
    <property type="component" value="Chromosome 5"/>
</dbReference>
<feature type="compositionally biased region" description="Low complexity" evidence="3">
    <location>
        <begin position="219"/>
        <end position="229"/>
    </location>
</feature>
<dbReference type="InterPro" id="IPR047002">
    <property type="entry name" value="Tcp10_C_sf"/>
</dbReference>
<accession>K8EFP5</accession>
<feature type="region of interest" description="Disordered" evidence="3">
    <location>
        <begin position="219"/>
        <end position="317"/>
    </location>
</feature>
<evidence type="ECO:0000313" key="5">
    <source>
        <dbReference type="Proteomes" id="UP000198341"/>
    </source>
</evidence>
<proteinExistence type="inferred from homology"/>
<sequence length="661" mass="74750">MNFDDVPVVRNEKKFDDIVQEALKGGDPQLLVPPKSIAKDVLKETTGNVYAMSGGQKFATTGGTTTATVDSPMAAKTIPASISPVNANNASTDSPKRTFLKKGTGVKRIYTPPKERTSPSPLASSSRKAEQQVAVKDKTKMTAWEVEEYEMQQEVANFESLEHAIKGRASKASIDRAAEEFVQNRRNAEEMLSEDPLSYPYAPKQVLASDDEAVAATRTTRTTTTKMTTSSPGVASFTQTSGGEDDRKPVSTKHRATSPVATSTPPPSAFRRSVRGSPMPPSSSQRINELARSSMSPAAVNRSAIKRQENARKTLDKDRAELEKDMKNFKKQMMEFREQKDDFASHMKRERLALEQKERSVLGQSRTEREEIKLLRGEIEKMKEDQKHRDQKSKLTVDRLRKQVENLSQEAAALKLEKERMSDEMRRMKMSQRQNSSQTPVKTEPIVSKPVKSSPMFAKASPPPVYINAAPAQEARNMCVKEEEEEEVEEHHIYEEEKVPDELLRIPNIDPAPTWNDVAEIGVSEDVHADGKITRKYADGTRVTKFYNQNSFRVESGSSLIMYYDNGDMKETLSDASMHIVRYWYSGVRTWQSNYKIGKLLSGRSEKERATKFEYSIFHYMDVKEVEVEYVSEIKDVYKDNGEIWRIYPGENGRQEMIGYK</sequence>
<dbReference type="PANTHER" id="PTHR10331">
    <property type="entry name" value="T COMPLEX PROTEIN 10"/>
    <property type="match status" value="1"/>
</dbReference>
<protein>
    <submittedName>
        <fullName evidence="4">Uncharacterized protein</fullName>
    </submittedName>
</protein>